<dbReference type="InParanoid" id="G3INQ2"/>
<protein>
    <submittedName>
        <fullName evidence="1">Uncharacterized protein</fullName>
    </submittedName>
</protein>
<dbReference type="Proteomes" id="UP000001075">
    <property type="component" value="Unassembled WGS sequence"/>
</dbReference>
<reference evidence="2" key="1">
    <citation type="journal article" date="2011" name="Nat. Biotechnol.">
        <title>The genomic sequence of the Chinese hamster ovary (CHO)-K1 cell line.</title>
        <authorList>
            <person name="Xu X."/>
            <person name="Nagarajan H."/>
            <person name="Lewis N.E."/>
            <person name="Pan S."/>
            <person name="Cai Z."/>
            <person name="Liu X."/>
            <person name="Chen W."/>
            <person name="Xie M."/>
            <person name="Wang W."/>
            <person name="Hammond S."/>
            <person name="Andersen M.R."/>
            <person name="Neff N."/>
            <person name="Passarelli B."/>
            <person name="Koh W."/>
            <person name="Fan H.C."/>
            <person name="Wang J."/>
            <person name="Gui Y."/>
            <person name="Lee K.H."/>
            <person name="Betenbaugh M.J."/>
            <person name="Quake S.R."/>
            <person name="Famili I."/>
            <person name="Palsson B.O."/>
            <person name="Wang J."/>
        </authorList>
    </citation>
    <scope>NUCLEOTIDE SEQUENCE [LARGE SCALE GENOMIC DNA]</scope>
    <source>
        <strain evidence="2">CHO K1 cell line</strain>
    </source>
</reference>
<accession>G3INQ2</accession>
<proteinExistence type="predicted"/>
<dbReference type="EMBL" id="JH006841">
    <property type="protein sequence ID" value="EGW10959.1"/>
    <property type="molecule type" value="Genomic_DNA"/>
</dbReference>
<dbReference type="AlphaFoldDB" id="G3INQ2"/>
<evidence type="ECO:0000313" key="1">
    <source>
        <dbReference type="EMBL" id="EGW10959.1"/>
    </source>
</evidence>
<evidence type="ECO:0000313" key="2">
    <source>
        <dbReference type="Proteomes" id="UP000001075"/>
    </source>
</evidence>
<organism evidence="1 2">
    <name type="scientific">Cricetulus griseus</name>
    <name type="common">Chinese hamster</name>
    <name type="synonym">Cricetulus barabensis griseus</name>
    <dbReference type="NCBI Taxonomy" id="10029"/>
    <lineage>
        <taxon>Eukaryota</taxon>
        <taxon>Metazoa</taxon>
        <taxon>Chordata</taxon>
        <taxon>Craniata</taxon>
        <taxon>Vertebrata</taxon>
        <taxon>Euteleostomi</taxon>
        <taxon>Mammalia</taxon>
        <taxon>Eutheria</taxon>
        <taxon>Euarchontoglires</taxon>
        <taxon>Glires</taxon>
        <taxon>Rodentia</taxon>
        <taxon>Myomorpha</taxon>
        <taxon>Muroidea</taxon>
        <taxon>Cricetidae</taxon>
        <taxon>Cricetinae</taxon>
        <taxon>Cricetulus</taxon>
    </lineage>
</organism>
<name>G3INQ2_CRIGR</name>
<sequence>MPSCPLLKLEINLSKTEFCGVYKNPLKDQMAILARCFTGMAFSHSQVPAMGPKVVFCAM</sequence>
<gene>
    <name evidence="1" type="ORF">I79_025583</name>
</gene>